<comment type="caution">
    <text evidence="8">The sequence shown here is derived from an EMBL/GenBank/DDBJ whole genome shotgun (WGS) entry which is preliminary data.</text>
</comment>
<dbReference type="Pfam" id="PF00005">
    <property type="entry name" value="ABC_tran"/>
    <property type="match status" value="1"/>
</dbReference>
<accession>A0A919CJN6</accession>
<dbReference type="InterPro" id="IPR003439">
    <property type="entry name" value="ABC_transporter-like_ATP-bd"/>
</dbReference>
<dbReference type="NCBIfam" id="TIGR01189">
    <property type="entry name" value="ccmA"/>
    <property type="match status" value="1"/>
</dbReference>
<keyword evidence="4 8" id="KW-0067">ATP-binding</keyword>
<keyword evidence="2" id="KW-0547">Nucleotide-binding</keyword>
<dbReference type="EMBL" id="BMYM01000001">
    <property type="protein sequence ID" value="GHD28933.1"/>
    <property type="molecule type" value="Genomic_DNA"/>
</dbReference>
<evidence type="ECO:0000256" key="3">
    <source>
        <dbReference type="ARBA" id="ARBA00022748"/>
    </source>
</evidence>
<keyword evidence="9" id="KW-1185">Reference proteome</keyword>
<evidence type="ECO:0000256" key="6">
    <source>
        <dbReference type="ARBA" id="ARBA00023136"/>
    </source>
</evidence>
<dbReference type="NCBIfam" id="NF010061">
    <property type="entry name" value="PRK13538.1"/>
    <property type="match status" value="1"/>
</dbReference>
<dbReference type="GO" id="GO:0022857">
    <property type="term" value="F:transmembrane transporter activity"/>
    <property type="evidence" value="ECO:0007669"/>
    <property type="project" value="InterPro"/>
</dbReference>
<keyword evidence="1" id="KW-0813">Transport</keyword>
<gene>
    <name evidence="8" type="primary">ccmA</name>
    <name evidence="8" type="ORF">GCM10007053_08820</name>
</gene>
<dbReference type="PROSITE" id="PS50893">
    <property type="entry name" value="ABC_TRANSPORTER_2"/>
    <property type="match status" value="1"/>
</dbReference>
<dbReference type="Gene3D" id="3.40.50.300">
    <property type="entry name" value="P-loop containing nucleotide triphosphate hydrolases"/>
    <property type="match status" value="1"/>
</dbReference>
<dbReference type="PROSITE" id="PS00211">
    <property type="entry name" value="ABC_TRANSPORTER_1"/>
    <property type="match status" value="1"/>
</dbReference>
<reference evidence="8" key="2">
    <citation type="submission" date="2020-09" db="EMBL/GenBank/DDBJ databases">
        <authorList>
            <person name="Sun Q."/>
            <person name="Kim S."/>
        </authorList>
    </citation>
    <scope>NUCLEOTIDE SEQUENCE</scope>
    <source>
        <strain evidence="8">KCTC 23430</strain>
    </source>
</reference>
<dbReference type="Proteomes" id="UP000644693">
    <property type="component" value="Unassembled WGS sequence"/>
</dbReference>
<evidence type="ECO:0000256" key="5">
    <source>
        <dbReference type="ARBA" id="ARBA00022967"/>
    </source>
</evidence>
<dbReference type="GO" id="GO:0016887">
    <property type="term" value="F:ATP hydrolysis activity"/>
    <property type="evidence" value="ECO:0007669"/>
    <property type="project" value="InterPro"/>
</dbReference>
<dbReference type="SUPFAM" id="SSF52540">
    <property type="entry name" value="P-loop containing nucleoside triphosphate hydrolases"/>
    <property type="match status" value="1"/>
</dbReference>
<feature type="domain" description="ABC transporter" evidence="7">
    <location>
        <begin position="10"/>
        <end position="208"/>
    </location>
</feature>
<evidence type="ECO:0000259" key="7">
    <source>
        <dbReference type="PROSITE" id="PS50893"/>
    </source>
</evidence>
<organism evidence="8 9">
    <name type="scientific">Parahalioglobus pacificus</name>
    <dbReference type="NCBI Taxonomy" id="930806"/>
    <lineage>
        <taxon>Bacteria</taxon>
        <taxon>Pseudomonadati</taxon>
        <taxon>Pseudomonadota</taxon>
        <taxon>Gammaproteobacteria</taxon>
        <taxon>Cellvibrionales</taxon>
        <taxon>Halieaceae</taxon>
        <taxon>Parahalioglobus</taxon>
    </lineage>
</organism>
<protein>
    <submittedName>
        <fullName evidence="8">Cytochrome c biogenesis ATP-binding export protein CcmA</fullName>
    </submittedName>
</protein>
<reference evidence="8" key="1">
    <citation type="journal article" date="2014" name="Int. J. Syst. Evol. Microbiol.">
        <title>Complete genome sequence of Corynebacterium casei LMG S-19264T (=DSM 44701T), isolated from a smear-ripened cheese.</title>
        <authorList>
            <consortium name="US DOE Joint Genome Institute (JGI-PGF)"/>
            <person name="Walter F."/>
            <person name="Albersmeier A."/>
            <person name="Kalinowski J."/>
            <person name="Ruckert C."/>
        </authorList>
    </citation>
    <scope>NUCLEOTIDE SEQUENCE</scope>
    <source>
        <strain evidence="8">KCTC 23430</strain>
    </source>
</reference>
<evidence type="ECO:0000313" key="8">
    <source>
        <dbReference type="EMBL" id="GHD28933.1"/>
    </source>
</evidence>
<dbReference type="PANTHER" id="PTHR43499">
    <property type="entry name" value="ABC TRANSPORTER I FAMILY MEMBER 1"/>
    <property type="match status" value="1"/>
</dbReference>
<name>A0A919CJN6_9GAMM</name>
<evidence type="ECO:0000256" key="2">
    <source>
        <dbReference type="ARBA" id="ARBA00022741"/>
    </source>
</evidence>
<evidence type="ECO:0000256" key="4">
    <source>
        <dbReference type="ARBA" id="ARBA00022840"/>
    </source>
</evidence>
<keyword evidence="5" id="KW-1278">Translocase</keyword>
<dbReference type="InterPro" id="IPR005895">
    <property type="entry name" value="ABC_transptr_haem_export_CcmA"/>
</dbReference>
<dbReference type="AlphaFoldDB" id="A0A919CJN6"/>
<dbReference type="RefSeq" id="WP_189475484.1">
    <property type="nucleotide sequence ID" value="NZ_BMYM01000001.1"/>
</dbReference>
<evidence type="ECO:0000256" key="1">
    <source>
        <dbReference type="ARBA" id="ARBA00022448"/>
    </source>
</evidence>
<dbReference type="PANTHER" id="PTHR43499:SF1">
    <property type="entry name" value="ABC TRANSPORTER I FAMILY MEMBER 1"/>
    <property type="match status" value="1"/>
</dbReference>
<proteinExistence type="predicted"/>
<dbReference type="GO" id="GO:0017004">
    <property type="term" value="P:cytochrome complex assembly"/>
    <property type="evidence" value="ECO:0007669"/>
    <property type="project" value="UniProtKB-KW"/>
</dbReference>
<dbReference type="InterPro" id="IPR017871">
    <property type="entry name" value="ABC_transporter-like_CS"/>
</dbReference>
<dbReference type="GO" id="GO:0005524">
    <property type="term" value="F:ATP binding"/>
    <property type="evidence" value="ECO:0007669"/>
    <property type="project" value="UniProtKB-KW"/>
</dbReference>
<keyword evidence="3" id="KW-0201">Cytochrome c-type biogenesis</keyword>
<evidence type="ECO:0000313" key="9">
    <source>
        <dbReference type="Proteomes" id="UP000644693"/>
    </source>
</evidence>
<dbReference type="SMART" id="SM00382">
    <property type="entry name" value="AAA"/>
    <property type="match status" value="1"/>
</dbReference>
<sequence length="208" mass="22249">MTAATRPVLLEARDLGLARGGRQLFESLTLTCNSGDWIHLQGANGTGKTSLLRILAGLSRLGFEGEVSCMAELLYLGHHSAVKPLLTPRENLAMHLSGAIQRDAAAIDHALAAVDLYGYENRPCNSLSAGQQRRVNLARLYLSEAPLWLLDEPYTAIDVGGVQRLEARMAEHIADGGGIIMTSHQRVSQPGVSTVSLDEAASQHGAES</sequence>
<dbReference type="InterPro" id="IPR003593">
    <property type="entry name" value="AAA+_ATPase"/>
</dbReference>
<dbReference type="InterPro" id="IPR027417">
    <property type="entry name" value="P-loop_NTPase"/>
</dbReference>
<keyword evidence="6" id="KW-0472">Membrane</keyword>